<keyword evidence="4 16" id="KW-0812">Transmembrane</keyword>
<feature type="domain" description="Miro" evidence="17">
    <location>
        <begin position="422"/>
        <end position="586"/>
    </location>
</feature>
<keyword evidence="12 15" id="KW-0496">Mitochondrion</keyword>
<dbReference type="FunFam" id="1.10.238.10:FF:000127">
    <property type="entry name" value="Mitochondrial Rho GTPase"/>
    <property type="match status" value="1"/>
</dbReference>
<dbReference type="InterPro" id="IPR052266">
    <property type="entry name" value="Miro-EF-hand_domain"/>
</dbReference>
<dbReference type="GeneID" id="54474003"/>
<evidence type="ECO:0000256" key="3">
    <source>
        <dbReference type="ARBA" id="ARBA00007981"/>
    </source>
</evidence>
<gene>
    <name evidence="18" type="ORF">BDY17DRAFT_293547</name>
</gene>
<dbReference type="InterPro" id="IPR013566">
    <property type="entry name" value="EF_hand_assoc_1"/>
</dbReference>
<dbReference type="InterPro" id="IPR001806">
    <property type="entry name" value="Small_GTPase"/>
</dbReference>
<evidence type="ECO:0000256" key="6">
    <source>
        <dbReference type="ARBA" id="ARBA00022737"/>
    </source>
</evidence>
<dbReference type="RefSeq" id="XP_033591981.1">
    <property type="nucleotide sequence ID" value="XM_033733001.1"/>
</dbReference>
<dbReference type="SMART" id="SM00175">
    <property type="entry name" value="RAB"/>
    <property type="match status" value="1"/>
</dbReference>
<comment type="similarity">
    <text evidence="3 15">Belongs to the mitochondrial Rho GTPase family.</text>
</comment>
<evidence type="ECO:0000256" key="8">
    <source>
        <dbReference type="ARBA" id="ARBA00022787"/>
    </source>
</evidence>
<evidence type="ECO:0000256" key="15">
    <source>
        <dbReference type="PIRNR" id="PIRNR037488"/>
    </source>
</evidence>
<dbReference type="PROSITE" id="PS51423">
    <property type="entry name" value="MIRO"/>
    <property type="match status" value="2"/>
</dbReference>
<evidence type="ECO:0000256" key="11">
    <source>
        <dbReference type="ARBA" id="ARBA00022989"/>
    </source>
</evidence>
<keyword evidence="13 15" id="KW-0342">GTP-binding</keyword>
<feature type="domain" description="Miro" evidence="17">
    <location>
        <begin position="1"/>
        <end position="170"/>
    </location>
</feature>
<dbReference type="PIRSF" id="PIRSF037488">
    <property type="entry name" value="Mt_Rho_GTPase"/>
    <property type="match status" value="1"/>
</dbReference>
<keyword evidence="11 16" id="KW-1133">Transmembrane helix</keyword>
<dbReference type="Gene3D" id="1.10.238.10">
    <property type="entry name" value="EF-hand"/>
    <property type="match status" value="2"/>
</dbReference>
<dbReference type="InterPro" id="IPR027417">
    <property type="entry name" value="P-loop_NTPase"/>
</dbReference>
<dbReference type="SMART" id="SM00173">
    <property type="entry name" value="RAS"/>
    <property type="match status" value="1"/>
</dbReference>
<dbReference type="EMBL" id="MU001633">
    <property type="protein sequence ID" value="KAF2485412.1"/>
    <property type="molecule type" value="Genomic_DNA"/>
</dbReference>
<dbReference type="InterPro" id="IPR018247">
    <property type="entry name" value="EF_Hand_1_Ca_BS"/>
</dbReference>
<dbReference type="EC" id="3.6.5.-" evidence="15"/>
<dbReference type="FunFam" id="3.40.50.300:FF:000572">
    <property type="entry name" value="Mitochondrial Rho GTPase"/>
    <property type="match status" value="1"/>
</dbReference>
<evidence type="ECO:0000256" key="1">
    <source>
        <dbReference type="ARBA" id="ARBA00003481"/>
    </source>
</evidence>
<evidence type="ECO:0000256" key="5">
    <source>
        <dbReference type="ARBA" id="ARBA00022723"/>
    </source>
</evidence>
<dbReference type="PRINTS" id="PR00449">
    <property type="entry name" value="RASTRNSFRMNG"/>
</dbReference>
<keyword evidence="9 15" id="KW-0378">Hydrolase</keyword>
<proteinExistence type="inferred from homology"/>
<keyword evidence="19" id="KW-1185">Reference proteome</keyword>
<dbReference type="SMART" id="SM00174">
    <property type="entry name" value="RHO"/>
    <property type="match status" value="1"/>
</dbReference>
<dbReference type="AlphaFoldDB" id="A0A6A6PZG9"/>
<keyword evidence="8 15" id="KW-1000">Mitochondrion outer membrane</keyword>
<dbReference type="PANTHER" id="PTHR46819">
    <property type="entry name" value="EF-HAND CALCIUM-BINDING DOMAIN-CONTAINING PROTEIN 7"/>
    <property type="match status" value="1"/>
</dbReference>
<evidence type="ECO:0000256" key="2">
    <source>
        <dbReference type="ARBA" id="ARBA00004200"/>
    </source>
</evidence>
<dbReference type="InterPro" id="IPR020860">
    <property type="entry name" value="MIRO_dom"/>
</dbReference>
<evidence type="ECO:0000256" key="13">
    <source>
        <dbReference type="ARBA" id="ARBA00023134"/>
    </source>
</evidence>
<dbReference type="InterPro" id="IPR011992">
    <property type="entry name" value="EF-hand-dom_pair"/>
</dbReference>
<dbReference type="InterPro" id="IPR013567">
    <property type="entry name" value="EF_hand_assoc_2"/>
</dbReference>
<keyword evidence="6" id="KW-0677">Repeat</keyword>
<dbReference type="Gene3D" id="3.40.50.300">
    <property type="entry name" value="P-loop containing nucleotide triphosphate hydrolases"/>
    <property type="match status" value="2"/>
</dbReference>
<evidence type="ECO:0000256" key="7">
    <source>
        <dbReference type="ARBA" id="ARBA00022741"/>
    </source>
</evidence>
<dbReference type="Pfam" id="PF08356">
    <property type="entry name" value="EF_assoc_2"/>
    <property type="match status" value="1"/>
</dbReference>
<evidence type="ECO:0000256" key="14">
    <source>
        <dbReference type="ARBA" id="ARBA00023136"/>
    </source>
</evidence>
<dbReference type="PROSITE" id="PS51419">
    <property type="entry name" value="RAB"/>
    <property type="match status" value="1"/>
</dbReference>
<evidence type="ECO:0000313" key="19">
    <source>
        <dbReference type="Proteomes" id="UP000799767"/>
    </source>
</evidence>
<comment type="function">
    <text evidence="1 15">Mitochondrial GTPase involved in mitochondrial trafficking. Probably involved in control of anterograde transport of mitochondria and their subcellular distribution.</text>
</comment>
<keyword evidence="14 15" id="KW-0472">Membrane</keyword>
<sequence length="629" mass="69942">MATVRICICGDESVGKSSLLTSLVKDTFVTSKIQSILPPITIPPSLGTPENVTTTIVDTSALPQERDNLRKEVRKANVILLVYSDHYSYERVALFWMPFFRSLGVNVPVVLCANKSDLGPNGASTAQIVSDEMLPVMAEFKEIDSCIRTSAREHHNINEVFFLCQKAVTHPVAPIYDSKEGNLKPAAIAALRRVFYLCDKDQDGTLSDREVHEFQLKCFDKQLSDEDLASIKRTIRRSSSSNTLEPHNGIDMDGFLFLNKLFAEKGRHETIWIILRKFHYSDSLSLKDHFLHPKLEIPAFASAELSPAGYRFFVDLFLLHDKDNDGGLNDAELAALFAPTPGLPTSWVDSDFPSCTVRNEAGYITLQGWLAQWSMTTFEDPKTTLEYLAYLGFESPDGKGTTSALKMTKARKRRNRPGRVERNVFLCYVLGAAGSGKSALLNSFLSRPFSSSYQPTIRPRVAVNSVELQGGKQCYLIVEELGELEPAILENQSKLDACDLVCFAYDSSDPESFAHVVDLRQRYPALHALPSVFTALKADKDRAVQRSEVQPDVYCESLKMAKPLHVSVKWTSISEFFVQLAEAATFPSQAFPKSEEPVDRTAVYIALGATICAGVAFAWVWKRNMSSGG</sequence>
<dbReference type="GO" id="GO:0005525">
    <property type="term" value="F:GTP binding"/>
    <property type="evidence" value="ECO:0007669"/>
    <property type="project" value="UniProtKB-KW"/>
</dbReference>
<accession>A0A6A6PZG9</accession>
<dbReference type="CDD" id="cd01892">
    <property type="entry name" value="Miro2"/>
    <property type="match status" value="1"/>
</dbReference>
<comment type="subcellular location">
    <subcellularLocation>
        <location evidence="2 15">Mitochondrion outer membrane</location>
        <topology evidence="2 15">Single-pass type IV membrane protein</topology>
    </subcellularLocation>
</comment>
<dbReference type="FunFam" id="3.40.50.300:FF:000553">
    <property type="entry name" value="Mitochondrial Rho GTPase"/>
    <property type="match status" value="1"/>
</dbReference>
<dbReference type="Proteomes" id="UP000799767">
    <property type="component" value="Unassembled WGS sequence"/>
</dbReference>
<dbReference type="OrthoDB" id="10020961at2759"/>
<keyword evidence="10 15" id="KW-0106">Calcium</keyword>
<evidence type="ECO:0000313" key="18">
    <source>
        <dbReference type="EMBL" id="KAF2485412.1"/>
    </source>
</evidence>
<keyword evidence="5" id="KW-0479">Metal-binding</keyword>
<dbReference type="PROSITE" id="PS00018">
    <property type="entry name" value="EF_HAND_1"/>
    <property type="match status" value="1"/>
</dbReference>
<dbReference type="SUPFAM" id="SSF47473">
    <property type="entry name" value="EF-hand"/>
    <property type="match status" value="1"/>
</dbReference>
<dbReference type="GO" id="GO:0007005">
    <property type="term" value="P:mitochondrion organization"/>
    <property type="evidence" value="ECO:0007669"/>
    <property type="project" value="InterPro"/>
</dbReference>
<organism evidence="18 19">
    <name type="scientific">Neohortaea acidophila</name>
    <dbReference type="NCBI Taxonomy" id="245834"/>
    <lineage>
        <taxon>Eukaryota</taxon>
        <taxon>Fungi</taxon>
        <taxon>Dikarya</taxon>
        <taxon>Ascomycota</taxon>
        <taxon>Pezizomycotina</taxon>
        <taxon>Dothideomycetes</taxon>
        <taxon>Dothideomycetidae</taxon>
        <taxon>Mycosphaerellales</taxon>
        <taxon>Teratosphaeriaceae</taxon>
        <taxon>Neohortaea</taxon>
    </lineage>
</organism>
<dbReference type="PANTHER" id="PTHR46819:SF1">
    <property type="entry name" value="EF-HAND CALCIUM-BINDING DOMAIN-CONTAINING PROTEIN 7"/>
    <property type="match status" value="1"/>
</dbReference>
<evidence type="ECO:0000256" key="9">
    <source>
        <dbReference type="ARBA" id="ARBA00022801"/>
    </source>
</evidence>
<protein>
    <recommendedName>
        <fullName evidence="15">Mitochondrial Rho GTPase</fullName>
        <ecNumber evidence="15">3.6.5.-</ecNumber>
    </recommendedName>
</protein>
<dbReference type="Pfam" id="PF00071">
    <property type="entry name" value="Ras"/>
    <property type="match status" value="2"/>
</dbReference>
<evidence type="ECO:0000256" key="12">
    <source>
        <dbReference type="ARBA" id="ARBA00023128"/>
    </source>
</evidence>
<name>A0A6A6PZG9_9PEZI</name>
<evidence type="ECO:0000256" key="16">
    <source>
        <dbReference type="SAM" id="Phobius"/>
    </source>
</evidence>
<reference evidence="18" key="1">
    <citation type="journal article" date="2020" name="Stud. Mycol.">
        <title>101 Dothideomycetes genomes: a test case for predicting lifestyles and emergence of pathogens.</title>
        <authorList>
            <person name="Haridas S."/>
            <person name="Albert R."/>
            <person name="Binder M."/>
            <person name="Bloem J."/>
            <person name="Labutti K."/>
            <person name="Salamov A."/>
            <person name="Andreopoulos B."/>
            <person name="Baker S."/>
            <person name="Barry K."/>
            <person name="Bills G."/>
            <person name="Bluhm B."/>
            <person name="Cannon C."/>
            <person name="Castanera R."/>
            <person name="Culley D."/>
            <person name="Daum C."/>
            <person name="Ezra D."/>
            <person name="Gonzalez J."/>
            <person name="Henrissat B."/>
            <person name="Kuo A."/>
            <person name="Liang C."/>
            <person name="Lipzen A."/>
            <person name="Lutzoni F."/>
            <person name="Magnuson J."/>
            <person name="Mondo S."/>
            <person name="Nolan M."/>
            <person name="Ohm R."/>
            <person name="Pangilinan J."/>
            <person name="Park H.-J."/>
            <person name="Ramirez L."/>
            <person name="Alfaro M."/>
            <person name="Sun H."/>
            <person name="Tritt A."/>
            <person name="Yoshinaga Y."/>
            <person name="Zwiers L.-H."/>
            <person name="Turgeon B."/>
            <person name="Goodwin S."/>
            <person name="Spatafora J."/>
            <person name="Crous P."/>
            <person name="Grigoriev I."/>
        </authorList>
    </citation>
    <scope>NUCLEOTIDE SEQUENCE</scope>
    <source>
        <strain evidence="18">CBS 113389</strain>
    </source>
</reference>
<dbReference type="Pfam" id="PF08355">
    <property type="entry name" value="EF_assoc_1"/>
    <property type="match status" value="1"/>
</dbReference>
<feature type="transmembrane region" description="Helical" evidence="16">
    <location>
        <begin position="602"/>
        <end position="621"/>
    </location>
</feature>
<keyword evidence="7 15" id="KW-0547">Nucleotide-binding</keyword>
<dbReference type="GO" id="GO:0005741">
    <property type="term" value="C:mitochondrial outer membrane"/>
    <property type="evidence" value="ECO:0007669"/>
    <property type="project" value="UniProtKB-SubCell"/>
</dbReference>
<evidence type="ECO:0000256" key="10">
    <source>
        <dbReference type="ARBA" id="ARBA00022837"/>
    </source>
</evidence>
<evidence type="ECO:0000256" key="4">
    <source>
        <dbReference type="ARBA" id="ARBA00022692"/>
    </source>
</evidence>
<evidence type="ECO:0000259" key="17">
    <source>
        <dbReference type="PROSITE" id="PS51423"/>
    </source>
</evidence>
<dbReference type="GO" id="GO:0003924">
    <property type="term" value="F:GTPase activity"/>
    <property type="evidence" value="ECO:0007669"/>
    <property type="project" value="InterPro"/>
</dbReference>
<dbReference type="GO" id="GO:0005509">
    <property type="term" value="F:calcium ion binding"/>
    <property type="evidence" value="ECO:0007669"/>
    <property type="project" value="InterPro"/>
</dbReference>
<dbReference type="FunFam" id="1.10.238.10:FF:000011">
    <property type="entry name" value="Mitochondrial Rho GTPase"/>
    <property type="match status" value="1"/>
</dbReference>
<dbReference type="SUPFAM" id="SSF52540">
    <property type="entry name" value="P-loop containing nucleoside triphosphate hydrolases"/>
    <property type="match status" value="2"/>
</dbReference>
<dbReference type="InterPro" id="IPR021181">
    <property type="entry name" value="Miro"/>
</dbReference>